<dbReference type="Proteomes" id="UP000728032">
    <property type="component" value="Unassembled WGS sequence"/>
</dbReference>
<sequence>MLWGRLELDFLCLLHRESRIGTTRERIFYSNYYVWTVVLFDYITTFILSIIVNVLVTKPFANLLNMIYKRDESRGDIFDDNNNKWQNGKEVTALEDINNNNGDVVVKNVAFDANEIRLAHKSCKYVTHLLLVIPVVCVHILHKLTKVGIHGKYDAITREPNDYNGCSKSY</sequence>
<protein>
    <submittedName>
        <fullName evidence="2">Uncharacterized protein</fullName>
    </submittedName>
</protein>
<keyword evidence="1" id="KW-1133">Transmembrane helix</keyword>
<evidence type="ECO:0000313" key="2">
    <source>
        <dbReference type="EMBL" id="CAD7649530.1"/>
    </source>
</evidence>
<dbReference type="EMBL" id="CAJPVJ010003680">
    <property type="protein sequence ID" value="CAG2167839.1"/>
    <property type="molecule type" value="Genomic_DNA"/>
</dbReference>
<name>A0A7R9LX27_9ACAR</name>
<reference evidence="2" key="1">
    <citation type="submission" date="2020-11" db="EMBL/GenBank/DDBJ databases">
        <authorList>
            <person name="Tran Van P."/>
        </authorList>
    </citation>
    <scope>NUCLEOTIDE SEQUENCE</scope>
</reference>
<feature type="transmembrane region" description="Helical" evidence="1">
    <location>
        <begin position="32"/>
        <end position="56"/>
    </location>
</feature>
<keyword evidence="1" id="KW-0472">Membrane</keyword>
<dbReference type="AlphaFoldDB" id="A0A7R9LX27"/>
<keyword evidence="3" id="KW-1185">Reference proteome</keyword>
<organism evidence="2">
    <name type="scientific">Oppiella nova</name>
    <dbReference type="NCBI Taxonomy" id="334625"/>
    <lineage>
        <taxon>Eukaryota</taxon>
        <taxon>Metazoa</taxon>
        <taxon>Ecdysozoa</taxon>
        <taxon>Arthropoda</taxon>
        <taxon>Chelicerata</taxon>
        <taxon>Arachnida</taxon>
        <taxon>Acari</taxon>
        <taxon>Acariformes</taxon>
        <taxon>Sarcoptiformes</taxon>
        <taxon>Oribatida</taxon>
        <taxon>Brachypylina</taxon>
        <taxon>Oppioidea</taxon>
        <taxon>Oppiidae</taxon>
        <taxon>Oppiella</taxon>
    </lineage>
</organism>
<accession>A0A7R9LX27</accession>
<keyword evidence="1" id="KW-0812">Transmembrane</keyword>
<proteinExistence type="predicted"/>
<gene>
    <name evidence="2" type="ORF">ONB1V03_LOCUS7336</name>
</gene>
<evidence type="ECO:0000313" key="3">
    <source>
        <dbReference type="Proteomes" id="UP000728032"/>
    </source>
</evidence>
<dbReference type="EMBL" id="OC918505">
    <property type="protein sequence ID" value="CAD7649530.1"/>
    <property type="molecule type" value="Genomic_DNA"/>
</dbReference>
<evidence type="ECO:0000256" key="1">
    <source>
        <dbReference type="SAM" id="Phobius"/>
    </source>
</evidence>